<dbReference type="Proteomes" id="UP001196413">
    <property type="component" value="Unassembled WGS sequence"/>
</dbReference>
<organism evidence="1 2">
    <name type="scientific">Parelaphostrongylus tenuis</name>
    <name type="common">Meningeal worm</name>
    <dbReference type="NCBI Taxonomy" id="148309"/>
    <lineage>
        <taxon>Eukaryota</taxon>
        <taxon>Metazoa</taxon>
        <taxon>Ecdysozoa</taxon>
        <taxon>Nematoda</taxon>
        <taxon>Chromadorea</taxon>
        <taxon>Rhabditida</taxon>
        <taxon>Rhabditina</taxon>
        <taxon>Rhabditomorpha</taxon>
        <taxon>Strongyloidea</taxon>
        <taxon>Metastrongylidae</taxon>
        <taxon>Parelaphostrongylus</taxon>
    </lineage>
</organism>
<keyword evidence="2" id="KW-1185">Reference proteome</keyword>
<sequence>MPLCTLRYQDKLNRTVNAFQVQLVNRRRYRVSLLGCQAHHIKTANPTQKQCHITWIQGKELSEGFLKDNIMRKVPIPTEIAEKWGFAGQED</sequence>
<protein>
    <submittedName>
        <fullName evidence="1">Uncharacterized protein</fullName>
    </submittedName>
</protein>
<reference evidence="1" key="1">
    <citation type="submission" date="2021-06" db="EMBL/GenBank/DDBJ databases">
        <title>Parelaphostrongylus tenuis whole genome reference sequence.</title>
        <authorList>
            <person name="Garwood T.J."/>
            <person name="Larsen P.A."/>
            <person name="Fountain-Jones N.M."/>
            <person name="Garbe J.R."/>
            <person name="Macchietto M.G."/>
            <person name="Kania S.A."/>
            <person name="Gerhold R.W."/>
            <person name="Richards J.E."/>
            <person name="Wolf T.M."/>
        </authorList>
    </citation>
    <scope>NUCLEOTIDE SEQUENCE</scope>
    <source>
        <strain evidence="1">MNPRO001-30</strain>
        <tissue evidence="1">Meninges</tissue>
    </source>
</reference>
<proteinExistence type="predicted"/>
<dbReference type="EMBL" id="JAHQIW010001034">
    <property type="protein sequence ID" value="KAJ1351248.1"/>
    <property type="molecule type" value="Genomic_DNA"/>
</dbReference>
<comment type="caution">
    <text evidence="1">The sequence shown here is derived from an EMBL/GenBank/DDBJ whole genome shotgun (WGS) entry which is preliminary data.</text>
</comment>
<evidence type="ECO:0000313" key="1">
    <source>
        <dbReference type="EMBL" id="KAJ1351248.1"/>
    </source>
</evidence>
<accession>A0AAD5M655</accession>
<gene>
    <name evidence="1" type="ORF">KIN20_007224</name>
</gene>
<dbReference type="AlphaFoldDB" id="A0AAD5M655"/>
<name>A0AAD5M655_PARTN</name>
<evidence type="ECO:0000313" key="2">
    <source>
        <dbReference type="Proteomes" id="UP001196413"/>
    </source>
</evidence>